<accession>A0A645J6N8</accession>
<comment type="caution">
    <text evidence="1">The sequence shown here is derived from an EMBL/GenBank/DDBJ whole genome shotgun (WGS) entry which is preliminary data.</text>
</comment>
<protein>
    <submittedName>
        <fullName evidence="1">Uncharacterized protein</fullName>
    </submittedName>
</protein>
<evidence type="ECO:0000313" key="1">
    <source>
        <dbReference type="EMBL" id="MPN55143.1"/>
    </source>
</evidence>
<dbReference type="AlphaFoldDB" id="A0A645J6N8"/>
<organism evidence="1">
    <name type="scientific">bioreactor metagenome</name>
    <dbReference type="NCBI Taxonomy" id="1076179"/>
    <lineage>
        <taxon>unclassified sequences</taxon>
        <taxon>metagenomes</taxon>
        <taxon>ecological metagenomes</taxon>
    </lineage>
</organism>
<proteinExistence type="predicted"/>
<dbReference type="EMBL" id="VSSQ01124052">
    <property type="protein sequence ID" value="MPN55143.1"/>
    <property type="molecule type" value="Genomic_DNA"/>
</dbReference>
<reference evidence="1" key="1">
    <citation type="submission" date="2019-08" db="EMBL/GenBank/DDBJ databases">
        <authorList>
            <person name="Kucharzyk K."/>
            <person name="Murdoch R.W."/>
            <person name="Higgins S."/>
            <person name="Loffler F."/>
        </authorList>
    </citation>
    <scope>NUCLEOTIDE SEQUENCE</scope>
</reference>
<sequence length="68" mass="7828">MPSGVSNGLPANLFAEALRDFRRIKQQRQEGCAFPRLVVEPAETHQWQPRQMALELCLLVVQRRQNVV</sequence>
<name>A0A645J6N8_9ZZZZ</name>
<gene>
    <name evidence="1" type="ORF">SDC9_202822</name>
</gene>